<dbReference type="AlphaFoldDB" id="A0A8T2TAS2"/>
<evidence type="ECO:0000313" key="4">
    <source>
        <dbReference type="Proteomes" id="UP000825935"/>
    </source>
</evidence>
<evidence type="ECO:0000256" key="2">
    <source>
        <dbReference type="SAM" id="SignalP"/>
    </source>
</evidence>
<keyword evidence="1" id="KW-0472">Membrane</keyword>
<feature type="signal peptide" evidence="2">
    <location>
        <begin position="1"/>
        <end position="18"/>
    </location>
</feature>
<gene>
    <name evidence="3" type="ORF">KP509_14G072700</name>
</gene>
<feature type="transmembrane region" description="Helical" evidence="1">
    <location>
        <begin position="67"/>
        <end position="90"/>
    </location>
</feature>
<dbReference type="OMA" id="NICPPLA"/>
<proteinExistence type="predicted"/>
<dbReference type="Proteomes" id="UP000825935">
    <property type="component" value="Chromosome 14"/>
</dbReference>
<keyword evidence="1" id="KW-1133">Transmembrane helix</keyword>
<dbReference type="OrthoDB" id="1905160at2759"/>
<reference evidence="3" key="1">
    <citation type="submission" date="2021-08" db="EMBL/GenBank/DDBJ databases">
        <title>WGS assembly of Ceratopteris richardii.</title>
        <authorList>
            <person name="Marchant D.B."/>
            <person name="Chen G."/>
            <person name="Jenkins J."/>
            <person name="Shu S."/>
            <person name="Leebens-Mack J."/>
            <person name="Grimwood J."/>
            <person name="Schmutz J."/>
            <person name="Soltis P."/>
            <person name="Soltis D."/>
            <person name="Chen Z.-H."/>
        </authorList>
    </citation>
    <scope>NUCLEOTIDE SEQUENCE</scope>
    <source>
        <strain evidence="3">Whitten #5841</strain>
        <tissue evidence="3">Leaf</tissue>
    </source>
</reference>
<sequence length="177" mass="18826">MNQRIVLRIAAILQIVLATADSAQGAGGLAFNGTDSTKSRPPAISPSKKPCVRPIGGVKCASGPSTLIVVIAGMCAMMLLVLIAILLLFFSHFRYRQRLRALQELSYRQNIAADASISHCSNQTDSQNPCEGIVLVLLPGAKHVSSCAKPCPLFTDTSSNACDAKSEFDSKEKTCNC</sequence>
<evidence type="ECO:0000256" key="1">
    <source>
        <dbReference type="SAM" id="Phobius"/>
    </source>
</evidence>
<keyword evidence="4" id="KW-1185">Reference proteome</keyword>
<comment type="caution">
    <text evidence="3">The sequence shown here is derived from an EMBL/GenBank/DDBJ whole genome shotgun (WGS) entry which is preliminary data.</text>
</comment>
<organism evidence="3 4">
    <name type="scientific">Ceratopteris richardii</name>
    <name type="common">Triangle waterfern</name>
    <dbReference type="NCBI Taxonomy" id="49495"/>
    <lineage>
        <taxon>Eukaryota</taxon>
        <taxon>Viridiplantae</taxon>
        <taxon>Streptophyta</taxon>
        <taxon>Embryophyta</taxon>
        <taxon>Tracheophyta</taxon>
        <taxon>Polypodiopsida</taxon>
        <taxon>Polypodiidae</taxon>
        <taxon>Polypodiales</taxon>
        <taxon>Pteridineae</taxon>
        <taxon>Pteridaceae</taxon>
        <taxon>Parkerioideae</taxon>
        <taxon>Ceratopteris</taxon>
    </lineage>
</organism>
<dbReference type="EMBL" id="CM035419">
    <property type="protein sequence ID" value="KAH7416049.1"/>
    <property type="molecule type" value="Genomic_DNA"/>
</dbReference>
<keyword evidence="1" id="KW-0812">Transmembrane</keyword>
<feature type="chain" id="PRO_5035724796" evidence="2">
    <location>
        <begin position="19"/>
        <end position="177"/>
    </location>
</feature>
<accession>A0A8T2TAS2</accession>
<protein>
    <submittedName>
        <fullName evidence="3">Uncharacterized protein</fullName>
    </submittedName>
</protein>
<name>A0A8T2TAS2_CERRI</name>
<keyword evidence="2" id="KW-0732">Signal</keyword>
<evidence type="ECO:0000313" key="3">
    <source>
        <dbReference type="EMBL" id="KAH7416049.1"/>
    </source>
</evidence>